<proteinExistence type="predicted"/>
<reference evidence="2 3" key="1">
    <citation type="submission" date="2020-01" db="EMBL/GenBank/DDBJ databases">
        <authorList>
            <person name="Zhang W."/>
            <person name="Zhang R."/>
            <person name="Hu Y."/>
            <person name="Liu Y."/>
            <person name="Lin W."/>
            <person name="Wang L."/>
            <person name="Li J."/>
            <person name="An X."/>
            <person name="Song L."/>
            <person name="Fan H."/>
            <person name="Shi T."/>
            <person name="Liu H."/>
            <person name="Tong Y."/>
        </authorList>
    </citation>
    <scope>NUCLEOTIDE SEQUENCE [LARGE SCALE GENOMIC DNA]</scope>
</reference>
<keyword evidence="3" id="KW-1185">Reference proteome</keyword>
<dbReference type="RefSeq" id="YP_010677207.1">
    <property type="nucleotide sequence ID" value="NC_071019.1"/>
</dbReference>
<evidence type="ECO:0000259" key="1">
    <source>
        <dbReference type="Pfam" id="PF20557"/>
    </source>
</evidence>
<dbReference type="EMBL" id="MN937349">
    <property type="protein sequence ID" value="QIQ60742.1"/>
    <property type="molecule type" value="Genomic_DNA"/>
</dbReference>
<accession>A0A7D2LFC0</accession>
<evidence type="ECO:0000313" key="3">
    <source>
        <dbReference type="Proteomes" id="UP000509570"/>
    </source>
</evidence>
<organism evidence="2 3">
    <name type="scientific">Stenotrophomonas phage vB_SmaS_BUCT548</name>
    <dbReference type="NCBI Taxonomy" id="2712941"/>
    <lineage>
        <taxon>Viruses</taxon>
        <taxon>Duplodnaviria</taxon>
        <taxon>Heunggongvirae</taxon>
        <taxon>Uroviricota</taxon>
        <taxon>Caudoviricetes</taxon>
        <taxon>Beaumontvirinae</taxon>
        <taxon>Bixiavirus</taxon>
        <taxon>Bixiavirus BUCT548</taxon>
    </lineage>
</organism>
<dbReference type="GeneID" id="77953683"/>
<sequence length="169" mass="18547">MSLIVEDGTGMMDSNSYVSVAEADAYFKLRGITSWANLPTEDKESALVNGTDYIGVRWSCLKGEVLNEFQALAFPRDAWDGIPEAVKRAAMEYALAASEDELWLRPTVDPSGLAVAERTEKVGPIEERVKYGVNNVTGVGTYMQFAPFPKADTLMGPFRCNSQGRVIRA</sequence>
<dbReference type="InterPro" id="IPR046787">
    <property type="entry name" value="DnaT_2"/>
</dbReference>
<dbReference type="KEGG" id="vg:77953683"/>
<name>A0A7D2LFC0_9CAUD</name>
<dbReference type="Pfam" id="PF20557">
    <property type="entry name" value="DnaT_2"/>
    <property type="match status" value="1"/>
</dbReference>
<evidence type="ECO:0000313" key="2">
    <source>
        <dbReference type="EMBL" id="QIQ60742.1"/>
    </source>
</evidence>
<protein>
    <submittedName>
        <fullName evidence="2">Virion structural protein</fullName>
    </submittedName>
</protein>
<feature type="domain" description="Putative DnaT-like" evidence="1">
    <location>
        <begin position="1"/>
        <end position="160"/>
    </location>
</feature>
<dbReference type="Proteomes" id="UP000509570">
    <property type="component" value="Segment"/>
</dbReference>